<keyword evidence="1" id="KW-0479">Metal-binding</keyword>
<dbReference type="GO" id="GO:0031398">
    <property type="term" value="P:positive regulation of protein ubiquitination"/>
    <property type="evidence" value="ECO:0007669"/>
    <property type="project" value="TreeGrafter"/>
</dbReference>
<evidence type="ECO:0000256" key="3">
    <source>
        <dbReference type="ARBA" id="ARBA00022833"/>
    </source>
</evidence>
<evidence type="ECO:0000256" key="1">
    <source>
        <dbReference type="ARBA" id="ARBA00022723"/>
    </source>
</evidence>
<sequence>MSRTFFSPRYDLRFEYLRLQTFTKWPHDWLDPTILARDGLFYMKKYDHCSCAFCPGIIGKWEPGDIPREEHKRLFPRCPFITGEPVGNVPIPLEDSICRLKSQLPSYPECFVAGVYPFSEVPERNTSRYTDFATYEKRLESFSGWSKNSTLKTSDFANAGFYYCGISDHVCCFHCGGGLRDWKNGVDPSIEHARWYPSCKFMMLTKGESFINKIHNRNVGELINDGIGDERIMTISVENLMEYDIIRHVIKLGYPLEGVKDALYDYVWRTGTVFESVEDCIFHSLVAISRGRLPPRPIVAAEEVESVPPFREGTTSNDETGSASRLELEAEPPGNDSDCADSGVSSSSGSTETLVPVEGIPSSSEKEEDDITKKAWNLPECKICWENETSVLFLPCQHMVTCIGCALRLTHCPICRKPIAKSIKAYVL</sequence>
<dbReference type="Pfam" id="PF13920">
    <property type="entry name" value="zf-C3HC4_3"/>
    <property type="match status" value="1"/>
</dbReference>
<dbReference type="SUPFAM" id="SSF57924">
    <property type="entry name" value="Inhibitor of apoptosis (IAP) repeat"/>
    <property type="match status" value="2"/>
</dbReference>
<accession>A0A9C7C8E4</accession>
<dbReference type="EMBL" id="LC738875">
    <property type="protein sequence ID" value="BDT62444.1"/>
    <property type="molecule type" value="Genomic_DNA"/>
</dbReference>
<dbReference type="SMART" id="SM00238">
    <property type="entry name" value="BIR"/>
    <property type="match status" value="2"/>
</dbReference>
<feature type="compositionally biased region" description="Polar residues" evidence="5">
    <location>
        <begin position="313"/>
        <end position="323"/>
    </location>
</feature>
<dbReference type="Pfam" id="PF00653">
    <property type="entry name" value="BIR"/>
    <property type="match status" value="2"/>
</dbReference>
<dbReference type="InterPro" id="IPR013083">
    <property type="entry name" value="Znf_RING/FYVE/PHD"/>
</dbReference>
<dbReference type="SMART" id="SM00184">
    <property type="entry name" value="RING"/>
    <property type="match status" value="1"/>
</dbReference>
<dbReference type="InterPro" id="IPR001841">
    <property type="entry name" value="Znf_RING"/>
</dbReference>
<dbReference type="InterPro" id="IPR001370">
    <property type="entry name" value="BIR_rpt"/>
</dbReference>
<reference evidence="7" key="1">
    <citation type="submission" date="2022-10" db="EMBL/GenBank/DDBJ databases">
        <title>Genome sequences of endogenous nimaviruses in decapod crustaceans.</title>
        <authorList>
            <person name="Kawato S."/>
            <person name="Nozaki R."/>
            <person name="Kondo H."/>
            <person name="Hirono I."/>
        </authorList>
    </citation>
    <scope>NUCLEOTIDE SEQUENCE</scope>
    <source>
        <strain evidence="7">Okinawa2016</strain>
    </source>
</reference>
<evidence type="ECO:0000256" key="2">
    <source>
        <dbReference type="ARBA" id="ARBA00022771"/>
    </source>
</evidence>
<dbReference type="PROSITE" id="PS01282">
    <property type="entry name" value="BIR_REPEAT_1"/>
    <property type="match status" value="1"/>
</dbReference>
<dbReference type="CDD" id="cd00022">
    <property type="entry name" value="BIR"/>
    <property type="match status" value="2"/>
</dbReference>
<dbReference type="GO" id="GO:0061630">
    <property type="term" value="F:ubiquitin protein ligase activity"/>
    <property type="evidence" value="ECO:0007669"/>
    <property type="project" value="TreeGrafter"/>
</dbReference>
<feature type="region of interest" description="Disordered" evidence="5">
    <location>
        <begin position="304"/>
        <end position="371"/>
    </location>
</feature>
<dbReference type="GO" id="GO:0043027">
    <property type="term" value="F:cysteine-type endopeptidase inhibitor activity involved in apoptotic process"/>
    <property type="evidence" value="ECO:0007669"/>
    <property type="project" value="TreeGrafter"/>
</dbReference>
<keyword evidence="3" id="KW-0862">Zinc</keyword>
<evidence type="ECO:0000259" key="6">
    <source>
        <dbReference type="PROSITE" id="PS50089"/>
    </source>
</evidence>
<dbReference type="GO" id="GO:0051726">
    <property type="term" value="P:regulation of cell cycle"/>
    <property type="evidence" value="ECO:0007669"/>
    <property type="project" value="TreeGrafter"/>
</dbReference>
<dbReference type="InterPro" id="IPR050784">
    <property type="entry name" value="IAP"/>
</dbReference>
<evidence type="ECO:0000256" key="4">
    <source>
        <dbReference type="PROSITE-ProRule" id="PRU00175"/>
    </source>
</evidence>
<protein>
    <submittedName>
        <fullName evidence="7">Baculoviral IAP repeat-containing protein</fullName>
    </submittedName>
</protein>
<dbReference type="Gene3D" id="1.10.1170.10">
    <property type="entry name" value="Inhibitor Of Apoptosis Protein (2mihbC-IAP-1), Chain A"/>
    <property type="match status" value="2"/>
</dbReference>
<dbReference type="FunFam" id="1.10.1170.10:FF:000002">
    <property type="entry name" value="Baculoviral IAP repeat containing 7"/>
    <property type="match status" value="1"/>
</dbReference>
<dbReference type="PANTHER" id="PTHR10044:SF139">
    <property type="entry name" value="DEATH-ASSOCIATED INHIBITOR OF APOPTOSIS 2"/>
    <property type="match status" value="1"/>
</dbReference>
<name>A0A9C7C8E4_9VIRU</name>
<dbReference type="PANTHER" id="PTHR10044">
    <property type="entry name" value="INHIBITOR OF APOPTOSIS"/>
    <property type="match status" value="1"/>
</dbReference>
<feature type="compositionally biased region" description="Low complexity" evidence="5">
    <location>
        <begin position="336"/>
        <end position="350"/>
    </location>
</feature>
<dbReference type="PROSITE" id="PS50089">
    <property type="entry name" value="ZF_RING_2"/>
    <property type="match status" value="1"/>
</dbReference>
<proteinExistence type="predicted"/>
<evidence type="ECO:0000256" key="5">
    <source>
        <dbReference type="SAM" id="MobiDB-lite"/>
    </source>
</evidence>
<evidence type="ECO:0000313" key="7">
    <source>
        <dbReference type="EMBL" id="BDT62444.1"/>
    </source>
</evidence>
<feature type="domain" description="RING-type" evidence="6">
    <location>
        <begin position="381"/>
        <end position="416"/>
    </location>
</feature>
<dbReference type="GO" id="GO:0008270">
    <property type="term" value="F:zinc ion binding"/>
    <property type="evidence" value="ECO:0007669"/>
    <property type="project" value="UniProtKB-KW"/>
</dbReference>
<dbReference type="PROSITE" id="PS50143">
    <property type="entry name" value="BIR_REPEAT_2"/>
    <property type="match status" value="2"/>
</dbReference>
<organism evidence="7">
    <name type="scientific">Melicertus latisulcatus pemonivirus</name>
    <dbReference type="NCBI Taxonomy" id="2984278"/>
    <lineage>
        <taxon>Viruses</taxon>
        <taxon>Viruses incertae sedis</taxon>
        <taxon>Naldaviricetes</taxon>
        <taxon>Nimaviridae</taxon>
    </lineage>
</organism>
<keyword evidence="2 4" id="KW-0863">Zinc-finger</keyword>
<dbReference type="Gene3D" id="3.30.40.10">
    <property type="entry name" value="Zinc/RING finger domain, C3HC4 (zinc finger)"/>
    <property type="match status" value="1"/>
</dbReference>